<protein>
    <submittedName>
        <fullName evidence="2">Transposase</fullName>
    </submittedName>
</protein>
<evidence type="ECO:0000259" key="1">
    <source>
        <dbReference type="Pfam" id="PF01610"/>
    </source>
</evidence>
<organism evidence="2 3">
    <name type="scientific">Clostridium tetanomorphum</name>
    <dbReference type="NCBI Taxonomy" id="1553"/>
    <lineage>
        <taxon>Bacteria</taxon>
        <taxon>Bacillati</taxon>
        <taxon>Bacillota</taxon>
        <taxon>Clostridia</taxon>
        <taxon>Eubacteriales</taxon>
        <taxon>Clostridiaceae</taxon>
        <taxon>Clostridium</taxon>
    </lineage>
</organism>
<comment type="caution">
    <text evidence="2">The sequence shown here is derived from an EMBL/GenBank/DDBJ whole genome shotgun (WGS) entry which is preliminary data.</text>
</comment>
<dbReference type="EMBL" id="JAAZWO010000024">
    <property type="protein sequence ID" value="MBC2399251.1"/>
    <property type="molecule type" value="Genomic_DNA"/>
</dbReference>
<dbReference type="PANTHER" id="PTHR33498">
    <property type="entry name" value="TRANSPOSASE FOR INSERTION SEQUENCE ELEMENT IS1557"/>
    <property type="match status" value="1"/>
</dbReference>
<dbReference type="InterPro" id="IPR047951">
    <property type="entry name" value="Transpos_ISL3"/>
</dbReference>
<gene>
    <name evidence="2" type="ORF">HGG79_15935</name>
</gene>
<proteinExistence type="predicted"/>
<feature type="domain" description="Transposase IS204/IS1001/IS1096/IS1165 DDE" evidence="1">
    <location>
        <begin position="88"/>
        <end position="217"/>
    </location>
</feature>
<name>A0A923J1H7_CLOTT</name>
<dbReference type="InterPro" id="IPR002560">
    <property type="entry name" value="Transposase_DDE"/>
</dbReference>
<dbReference type="RefSeq" id="WP_035151537.1">
    <property type="nucleotide sequence ID" value="NZ_JAAZWO010000024.1"/>
</dbReference>
<keyword evidence="3" id="KW-1185">Reference proteome</keyword>
<dbReference type="PANTHER" id="PTHR33498:SF1">
    <property type="entry name" value="TRANSPOSASE FOR INSERTION SEQUENCE ELEMENT IS1557"/>
    <property type="match status" value="1"/>
</dbReference>
<reference evidence="2 3" key="1">
    <citation type="submission" date="2020-04" db="EMBL/GenBank/DDBJ databases">
        <title>Genomic insights into acetone-butanol-ethanol (ABE) fermentation by sequencing solventogenic clostridia strains.</title>
        <authorList>
            <person name="Brown S."/>
        </authorList>
    </citation>
    <scope>NUCLEOTIDE SEQUENCE [LARGE SCALE GENOMIC DNA]</scope>
    <source>
        <strain evidence="2 3">DJ011</strain>
    </source>
</reference>
<dbReference type="Proteomes" id="UP000563151">
    <property type="component" value="Unassembled WGS sequence"/>
</dbReference>
<dbReference type="AlphaFoldDB" id="A0A923J1H7"/>
<accession>A0A923J1H7</accession>
<dbReference type="Pfam" id="PF01610">
    <property type="entry name" value="DDE_Tnp_ISL3"/>
    <property type="match status" value="1"/>
</dbReference>
<evidence type="ECO:0000313" key="2">
    <source>
        <dbReference type="EMBL" id="MBC2399251.1"/>
    </source>
</evidence>
<sequence length="222" mass="25995">MSRISKKTIHRYLRRSEPTYSSAKSRGGILDKYIKKIDELFLAGISSKDILVNIRESGYIGCESLFRTYLSKLKKAKVLSNNKNKTNSASKLIKRERLYNIFWRNYNELTEKNQLILNEIVQSSLQLSKTYQSIQSFRDIILNKDSRSLVYWIDNNIKSEITHIKKFAQSLKKDVVAVSNRLNHEYTNAVLEGHANRLKNVKHMMYGRANFDLLRQRALFKI</sequence>
<evidence type="ECO:0000313" key="3">
    <source>
        <dbReference type="Proteomes" id="UP000563151"/>
    </source>
</evidence>